<evidence type="ECO:0000313" key="1">
    <source>
        <dbReference type="EMBL" id="EOY51982.1"/>
    </source>
</evidence>
<dbReference type="EMBL" id="CM001889">
    <property type="protein sequence ID" value="EOY51982.1"/>
    <property type="molecule type" value="Genomic_DNA"/>
</dbReference>
<gene>
    <name evidence="1" type="ORF">SLI_7278</name>
</gene>
<dbReference type="Proteomes" id="UP000014062">
    <property type="component" value="Chromosome"/>
</dbReference>
<organism evidence="1 2">
    <name type="scientific">Streptomyces lividans 1326</name>
    <dbReference type="NCBI Taxonomy" id="1200984"/>
    <lineage>
        <taxon>Bacteria</taxon>
        <taxon>Bacillati</taxon>
        <taxon>Actinomycetota</taxon>
        <taxon>Actinomycetes</taxon>
        <taxon>Kitasatosporales</taxon>
        <taxon>Streptomycetaceae</taxon>
        <taxon>Streptomyces</taxon>
    </lineage>
</organism>
<proteinExistence type="predicted"/>
<dbReference type="AlphaFoldDB" id="A0A7U9E1Q4"/>
<accession>A0A7U9E1Q4</accession>
<sequence length="42" mass="4147">MGRAGQYPGSAVGHVTADGGRIATYLPGKEILCSTPISSAVG</sequence>
<evidence type="ECO:0000313" key="2">
    <source>
        <dbReference type="Proteomes" id="UP000014062"/>
    </source>
</evidence>
<reference evidence="2" key="1">
    <citation type="journal article" date="2013" name="Genome Biol. Evol.">
        <title>The genome sequence of Streptomyces lividans 66 reveals a novel tRNA-dependent peptide biosynthetic system within a metal-related genomic island.</title>
        <authorList>
            <person name="Cruz-Morales P."/>
            <person name="Vijgenboom E."/>
            <person name="Iruegas-Bocardo F."/>
            <person name="Girard G."/>
            <person name="Yanez-Guerra L.A."/>
            <person name="Ramos-Aboites H.E."/>
            <person name="Pernodet J.L."/>
            <person name="Anne J."/>
            <person name="van Wezel G.P."/>
            <person name="Barona-Gomez F."/>
        </authorList>
    </citation>
    <scope>NUCLEOTIDE SEQUENCE [LARGE SCALE GENOMIC DNA]</scope>
    <source>
        <strain evidence="2">1326</strain>
    </source>
</reference>
<name>A0A7U9E1Q4_STRLI</name>
<protein>
    <submittedName>
        <fullName evidence="1">Uncharacterized protein</fullName>
    </submittedName>
</protein>